<dbReference type="AlphaFoldDB" id="A0A6A5BKB8"/>
<protein>
    <recommendedName>
        <fullName evidence="9">PQ-loop repeat-containing protein</fullName>
    </recommendedName>
</protein>
<proteinExistence type="predicted"/>
<dbReference type="VEuPathDB" id="AmoebaDB:NF0074080"/>
<dbReference type="SMART" id="SM00679">
    <property type="entry name" value="CTNS"/>
    <property type="match status" value="2"/>
</dbReference>
<keyword evidence="2 6" id="KW-0812">Transmembrane</keyword>
<comment type="caution">
    <text evidence="7">The sequence shown here is derived from an EMBL/GenBank/DDBJ whole genome shotgun (WGS) entry which is preliminary data.</text>
</comment>
<dbReference type="Pfam" id="PF04193">
    <property type="entry name" value="PQ-loop"/>
    <property type="match status" value="2"/>
</dbReference>
<keyword evidence="8" id="KW-1185">Reference proteome</keyword>
<dbReference type="GO" id="GO:0015174">
    <property type="term" value="F:basic amino acid transmembrane transporter activity"/>
    <property type="evidence" value="ECO:0007669"/>
    <property type="project" value="TreeGrafter"/>
</dbReference>
<dbReference type="RefSeq" id="XP_044558788.1">
    <property type="nucleotide sequence ID" value="XM_044710346.1"/>
</dbReference>
<comment type="subcellular location">
    <subcellularLocation>
        <location evidence="1">Membrane</location>
        <topology evidence="1">Multi-pass membrane protein</topology>
    </subcellularLocation>
</comment>
<dbReference type="GO" id="GO:0098852">
    <property type="term" value="C:lytic vacuole membrane"/>
    <property type="evidence" value="ECO:0007669"/>
    <property type="project" value="UniProtKB-ARBA"/>
</dbReference>
<accession>A0A6A5BKB8</accession>
<evidence type="ECO:0000256" key="4">
    <source>
        <dbReference type="ARBA" id="ARBA00023136"/>
    </source>
</evidence>
<feature type="transmembrane region" description="Helical" evidence="6">
    <location>
        <begin position="202"/>
        <end position="219"/>
    </location>
</feature>
<evidence type="ECO:0000313" key="8">
    <source>
        <dbReference type="Proteomes" id="UP000444721"/>
    </source>
</evidence>
<keyword evidence="4 6" id="KW-0472">Membrane</keyword>
<evidence type="ECO:0000256" key="6">
    <source>
        <dbReference type="SAM" id="Phobius"/>
    </source>
</evidence>
<dbReference type="OMA" id="NDRLEWI"/>
<feature type="region of interest" description="Disordered" evidence="5">
    <location>
        <begin position="403"/>
        <end position="443"/>
    </location>
</feature>
<dbReference type="PANTHER" id="PTHR16201">
    <property type="entry name" value="SEVEN TRANSMEMBRANE PROTEIN 1-RELATED"/>
    <property type="match status" value="1"/>
</dbReference>
<evidence type="ECO:0008006" key="9">
    <source>
        <dbReference type="Google" id="ProtNLM"/>
    </source>
</evidence>
<feature type="transmembrane region" description="Helical" evidence="6">
    <location>
        <begin position="356"/>
        <end position="378"/>
    </location>
</feature>
<dbReference type="Proteomes" id="UP000444721">
    <property type="component" value="Unassembled WGS sequence"/>
</dbReference>
<evidence type="ECO:0000313" key="7">
    <source>
        <dbReference type="EMBL" id="KAF0974075.1"/>
    </source>
</evidence>
<dbReference type="FunFam" id="1.20.1280.290:FF:000009">
    <property type="entry name" value="PQ loop repeat family protein"/>
    <property type="match status" value="1"/>
</dbReference>
<feature type="compositionally biased region" description="Basic and acidic residues" evidence="5">
    <location>
        <begin position="414"/>
        <end position="434"/>
    </location>
</feature>
<evidence type="ECO:0000256" key="1">
    <source>
        <dbReference type="ARBA" id="ARBA00004141"/>
    </source>
</evidence>
<dbReference type="GeneID" id="68113903"/>
<dbReference type="InterPro" id="IPR006603">
    <property type="entry name" value="PQ-loop_rpt"/>
</dbReference>
<dbReference type="InterPro" id="IPR051415">
    <property type="entry name" value="LAAT-1"/>
</dbReference>
<evidence type="ECO:0000256" key="5">
    <source>
        <dbReference type="SAM" id="MobiDB-lite"/>
    </source>
</evidence>
<gene>
    <name evidence="7" type="ORF">FDP41_006685</name>
</gene>
<keyword evidence="3 6" id="KW-1133">Transmembrane helix</keyword>
<reference evidence="7 8" key="1">
    <citation type="journal article" date="2019" name="Sci. Rep.">
        <title>Nanopore sequencing improves the draft genome of the human pathogenic amoeba Naegleria fowleri.</title>
        <authorList>
            <person name="Liechti N."/>
            <person name="Schurch N."/>
            <person name="Bruggmann R."/>
            <person name="Wittwer M."/>
        </authorList>
    </citation>
    <scope>NUCLEOTIDE SEQUENCE [LARGE SCALE GENOMIC DNA]</scope>
    <source>
        <strain evidence="7 8">ATCC 30894</strain>
    </source>
</reference>
<feature type="transmembrane region" description="Helical" evidence="6">
    <location>
        <begin position="56"/>
        <end position="76"/>
    </location>
</feature>
<dbReference type="EMBL" id="VFQX01000053">
    <property type="protein sequence ID" value="KAF0974075.1"/>
    <property type="molecule type" value="Genomic_DNA"/>
</dbReference>
<evidence type="ECO:0000256" key="2">
    <source>
        <dbReference type="ARBA" id="ARBA00022692"/>
    </source>
</evidence>
<evidence type="ECO:0000256" key="3">
    <source>
        <dbReference type="ARBA" id="ARBA00022989"/>
    </source>
</evidence>
<organism evidence="7 8">
    <name type="scientific">Naegleria fowleri</name>
    <name type="common">Brain eating amoeba</name>
    <dbReference type="NCBI Taxonomy" id="5763"/>
    <lineage>
        <taxon>Eukaryota</taxon>
        <taxon>Discoba</taxon>
        <taxon>Heterolobosea</taxon>
        <taxon>Tetramitia</taxon>
        <taxon>Eutetramitia</taxon>
        <taxon>Vahlkampfiidae</taxon>
        <taxon>Naegleria</taxon>
    </lineage>
</organism>
<name>A0A6A5BKB8_NAEFO</name>
<sequence length="443" mass="51471">MSHCPSTFQFAHSELYSNSSSNTTKNCLEFDPDGLQYVKWIYIVFGECVHSAREQASFYVGLASLFCWMCAIFPQIHANFKNKDATSLSLGFLFQAFIADSSNLISCILSGQLATQIVVALYFVSTDIIVIFQYFYYSIMKKHFQKWWNSKRNKDQQTKSNVTSFDANIHHHEDIHEDEAHDNHQVTLLNPNVTKSSSPTRLNIKVAFALLMLLLFFSFKTMHWQAQYESQQSLVYPQRIYTSTNSFYIGRKLFSSEKYHQLEQREQDDNDWSKHDAFVFPPNTTISIVGYAIGWFCALLYLGSRPPQIYKNFKRGSAAGVSRIFFSLAVLGNSCYVASIWLFSFNGRYLMMRLPFLLETSVNVCMDSFILFQIIYYHRKNLKKDSNRGIEHVQLEEGRPIEFHQNNDENSIELENHEHDHQQENLDDSQKSSSEKLSQQQLQ</sequence>
<dbReference type="OrthoDB" id="8048523at2759"/>
<feature type="transmembrane region" description="Helical" evidence="6">
    <location>
        <begin position="324"/>
        <end position="344"/>
    </location>
</feature>
<dbReference type="Gene3D" id="1.20.1280.290">
    <property type="match status" value="2"/>
</dbReference>
<dbReference type="VEuPathDB" id="AmoebaDB:NF0106570"/>
<feature type="transmembrane region" description="Helical" evidence="6">
    <location>
        <begin position="117"/>
        <end position="137"/>
    </location>
</feature>
<dbReference type="PANTHER" id="PTHR16201:SF34">
    <property type="entry name" value="LYSOSOMAL AMINO ACID TRANSPORTER 1"/>
    <property type="match status" value="1"/>
</dbReference>
<dbReference type="VEuPathDB" id="AmoebaDB:NfTy_074580"/>
<dbReference type="VEuPathDB" id="AmoebaDB:FDP41_006685"/>
<feature type="transmembrane region" description="Helical" evidence="6">
    <location>
        <begin position="284"/>
        <end position="303"/>
    </location>
</feature>